<organism evidence="1 2">
    <name type="scientific">Cetraspora pellucida</name>
    <dbReference type="NCBI Taxonomy" id="1433469"/>
    <lineage>
        <taxon>Eukaryota</taxon>
        <taxon>Fungi</taxon>
        <taxon>Fungi incertae sedis</taxon>
        <taxon>Mucoromycota</taxon>
        <taxon>Glomeromycotina</taxon>
        <taxon>Glomeromycetes</taxon>
        <taxon>Diversisporales</taxon>
        <taxon>Gigasporaceae</taxon>
        <taxon>Cetraspora</taxon>
    </lineage>
</organism>
<feature type="non-terminal residue" evidence="1">
    <location>
        <position position="100"/>
    </location>
</feature>
<accession>A0ACA9N8X8</accession>
<reference evidence="1" key="1">
    <citation type="submission" date="2021-06" db="EMBL/GenBank/DDBJ databases">
        <authorList>
            <person name="Kallberg Y."/>
            <person name="Tangrot J."/>
            <person name="Rosling A."/>
        </authorList>
    </citation>
    <scope>NUCLEOTIDE SEQUENCE</scope>
    <source>
        <strain evidence="1">28 12/20/2015</strain>
    </source>
</reference>
<proteinExistence type="predicted"/>
<name>A0ACA9N8X8_9GLOM</name>
<keyword evidence="2" id="KW-1185">Reference proteome</keyword>
<dbReference type="Proteomes" id="UP000789366">
    <property type="component" value="Unassembled WGS sequence"/>
</dbReference>
<feature type="non-terminal residue" evidence="1">
    <location>
        <position position="1"/>
    </location>
</feature>
<comment type="caution">
    <text evidence="1">The sequence shown here is derived from an EMBL/GenBank/DDBJ whole genome shotgun (WGS) entry which is preliminary data.</text>
</comment>
<protein>
    <submittedName>
        <fullName evidence="1">10300_t:CDS:1</fullName>
    </submittedName>
</protein>
<evidence type="ECO:0000313" key="1">
    <source>
        <dbReference type="EMBL" id="CAG8636226.1"/>
    </source>
</evidence>
<sequence>AQKSLESRRKSAIYLRFFSKISQQQLNVTREMVGKLVDNKSLPKEERKRSELISMVQELSPKEASSANHLINIDKCNGKSVSETVQIIMKNSQIDPNKCF</sequence>
<dbReference type="EMBL" id="CAJVPW010012502">
    <property type="protein sequence ID" value="CAG8636226.1"/>
    <property type="molecule type" value="Genomic_DNA"/>
</dbReference>
<evidence type="ECO:0000313" key="2">
    <source>
        <dbReference type="Proteomes" id="UP000789366"/>
    </source>
</evidence>
<gene>
    <name evidence="1" type="ORF">SPELUC_LOCUS8395</name>
</gene>